<gene>
    <name evidence="2" type="ORF">J2TS6_40200</name>
</gene>
<organism evidence="2 3">
    <name type="scientific">Paenibacillus albilobatus</name>
    <dbReference type="NCBI Taxonomy" id="2716884"/>
    <lineage>
        <taxon>Bacteria</taxon>
        <taxon>Bacillati</taxon>
        <taxon>Bacillota</taxon>
        <taxon>Bacilli</taxon>
        <taxon>Bacillales</taxon>
        <taxon>Paenibacillaceae</taxon>
        <taxon>Paenibacillus</taxon>
    </lineage>
</organism>
<evidence type="ECO:0000313" key="3">
    <source>
        <dbReference type="Proteomes" id="UP000679779"/>
    </source>
</evidence>
<name>A0A919XJH3_9BACL</name>
<dbReference type="EMBL" id="BORQ01000005">
    <property type="protein sequence ID" value="GIO32879.1"/>
    <property type="molecule type" value="Genomic_DNA"/>
</dbReference>
<dbReference type="Proteomes" id="UP000679779">
    <property type="component" value="Unassembled WGS sequence"/>
</dbReference>
<protein>
    <submittedName>
        <fullName evidence="2">Uncharacterized protein</fullName>
    </submittedName>
</protein>
<reference evidence="2" key="1">
    <citation type="submission" date="2021-03" db="EMBL/GenBank/DDBJ databases">
        <title>Antimicrobial resistance genes in bacteria isolated from Japanese honey, and their potential for conferring macrolide and lincosamide resistance in the American foulbrood pathogen Paenibacillus larvae.</title>
        <authorList>
            <person name="Okamoto M."/>
            <person name="Kumagai M."/>
            <person name="Kanamori H."/>
            <person name="Takamatsu D."/>
        </authorList>
    </citation>
    <scope>NUCLEOTIDE SEQUENCE</scope>
    <source>
        <strain evidence="2">J2TS6</strain>
    </source>
</reference>
<dbReference type="AlphaFoldDB" id="A0A919XJH3"/>
<feature type="compositionally biased region" description="Polar residues" evidence="1">
    <location>
        <begin position="35"/>
        <end position="56"/>
    </location>
</feature>
<dbReference type="RefSeq" id="WP_160042983.1">
    <property type="nucleotide sequence ID" value="NZ_BORQ01000005.1"/>
</dbReference>
<feature type="region of interest" description="Disordered" evidence="1">
    <location>
        <begin position="1"/>
        <end position="59"/>
    </location>
</feature>
<accession>A0A919XJH3</accession>
<proteinExistence type="predicted"/>
<sequence>MPPTKPANSAVPEETTDPDAPAPLLPIGNLETDENGNVVNDPSQANADDSPSTSGITADGFEGLEMYVLSSQWSSKDKQTTVTIEVNNGSDKTVEAGSSNIAAITVDQAIVDSGIDPYTSRRKILPGGKAKIELGFSVKPEEIAGYALMEDSLSDKPLRAIITNPNVGGN</sequence>
<evidence type="ECO:0000313" key="2">
    <source>
        <dbReference type="EMBL" id="GIO32879.1"/>
    </source>
</evidence>
<comment type="caution">
    <text evidence="2">The sequence shown here is derived from an EMBL/GenBank/DDBJ whole genome shotgun (WGS) entry which is preliminary data.</text>
</comment>
<keyword evidence="3" id="KW-1185">Reference proteome</keyword>
<evidence type="ECO:0000256" key="1">
    <source>
        <dbReference type="SAM" id="MobiDB-lite"/>
    </source>
</evidence>